<protein>
    <submittedName>
        <fullName evidence="3">Aryl-alcohol dehydrogenase</fullName>
    </submittedName>
</protein>
<feature type="domain" description="NADP-dependent oxidoreductase" evidence="2">
    <location>
        <begin position="16"/>
        <end position="286"/>
    </location>
</feature>
<organism evidence="3 4">
    <name type="scientific">Amycolatopsis methanolica 239</name>
    <dbReference type="NCBI Taxonomy" id="1068978"/>
    <lineage>
        <taxon>Bacteria</taxon>
        <taxon>Bacillati</taxon>
        <taxon>Actinomycetota</taxon>
        <taxon>Actinomycetes</taxon>
        <taxon>Pseudonocardiales</taxon>
        <taxon>Pseudonocardiaceae</taxon>
        <taxon>Amycolatopsis</taxon>
        <taxon>Amycolatopsis methanolica group</taxon>
    </lineage>
</organism>
<dbReference type="InterPro" id="IPR020471">
    <property type="entry name" value="AKR"/>
</dbReference>
<dbReference type="eggNOG" id="COG0667">
    <property type="taxonomic scope" value="Bacteria"/>
</dbReference>
<dbReference type="PRINTS" id="PR00069">
    <property type="entry name" value="ALDKETRDTASE"/>
</dbReference>
<dbReference type="EMBL" id="CP009110">
    <property type="protein sequence ID" value="AIJ22561.1"/>
    <property type="molecule type" value="Genomic_DNA"/>
</dbReference>
<reference evidence="3 4" key="1">
    <citation type="submission" date="2014-07" db="EMBL/GenBank/DDBJ databases">
        <title>Whole Genome Sequence of the Amycolatopsis methanolica 239.</title>
        <authorList>
            <person name="Tang B."/>
        </authorList>
    </citation>
    <scope>NUCLEOTIDE SEQUENCE [LARGE SCALE GENOMIC DNA]</scope>
    <source>
        <strain evidence="3 4">239</strain>
    </source>
</reference>
<name>A0A076MUJ1_AMYME</name>
<dbReference type="PANTHER" id="PTHR43364:SF4">
    <property type="entry name" value="NAD(P)-LINKED OXIDOREDUCTASE SUPERFAMILY PROTEIN"/>
    <property type="match status" value="1"/>
</dbReference>
<dbReference type="Proteomes" id="UP000062973">
    <property type="component" value="Chromosome"/>
</dbReference>
<evidence type="ECO:0000259" key="2">
    <source>
        <dbReference type="Pfam" id="PF00248"/>
    </source>
</evidence>
<dbReference type="AlphaFoldDB" id="A0A076MUJ1"/>
<evidence type="ECO:0000313" key="4">
    <source>
        <dbReference type="Proteomes" id="UP000062973"/>
    </source>
</evidence>
<proteinExistence type="predicted"/>
<dbReference type="SUPFAM" id="SSF51430">
    <property type="entry name" value="NAD(P)-linked oxidoreductase"/>
    <property type="match status" value="1"/>
</dbReference>
<sequence>MRYRLFGRTGLRVAEMFLGAMALQEPDEAQRVVKAYADAGGNVIDTASAYAESESVLGEVLTDRDRFVLATKYTLTRDPHDPNAGGSHRKNLVASLERSLRRLRTDYVDILWVHTWDPHTPVAETLRALDDLVRAGKVRYLGVSDTPAWVVSRADVLAEWRGWTPFAGVQVPYSLLNRDIERDVLPMAEQLGLTVAAWGVLEHGALTGSSRVGSPSPEQQRVAAAVRAVADELGVTPAQVAIAWSRARSAVVHPLIGFRTADRVAETVAALDVTLPPQAVAELEAAAPFEPGAFADFVNRSAASAGVFGHGEVVGRQLRE</sequence>
<evidence type="ECO:0000313" key="3">
    <source>
        <dbReference type="EMBL" id="AIJ22561.1"/>
    </source>
</evidence>
<accession>A0A076MUJ1</accession>
<keyword evidence="1" id="KW-0560">Oxidoreductase</keyword>
<dbReference type="Gene3D" id="3.20.20.100">
    <property type="entry name" value="NADP-dependent oxidoreductase domain"/>
    <property type="match status" value="1"/>
</dbReference>
<dbReference type="KEGG" id="amq:AMETH_2469"/>
<dbReference type="PATRIC" id="fig|1068978.7.peg.2637"/>
<dbReference type="HOGENOM" id="CLU_023205_2_0_11"/>
<dbReference type="InterPro" id="IPR023210">
    <property type="entry name" value="NADP_OxRdtase_dom"/>
</dbReference>
<dbReference type="STRING" id="1068978.AMETH_2469"/>
<dbReference type="PANTHER" id="PTHR43364">
    <property type="entry name" value="NADH-SPECIFIC METHYLGLYOXAL REDUCTASE-RELATED"/>
    <property type="match status" value="1"/>
</dbReference>
<evidence type="ECO:0000256" key="1">
    <source>
        <dbReference type="ARBA" id="ARBA00023002"/>
    </source>
</evidence>
<gene>
    <name evidence="3" type="ORF">AMETH_2469</name>
</gene>
<keyword evidence="4" id="KW-1185">Reference proteome</keyword>
<dbReference type="InterPro" id="IPR036812">
    <property type="entry name" value="NAD(P)_OxRdtase_dom_sf"/>
</dbReference>
<dbReference type="GO" id="GO:0016491">
    <property type="term" value="F:oxidoreductase activity"/>
    <property type="evidence" value="ECO:0007669"/>
    <property type="project" value="UniProtKB-KW"/>
</dbReference>
<dbReference type="Pfam" id="PF00248">
    <property type="entry name" value="Aldo_ket_red"/>
    <property type="match status" value="1"/>
</dbReference>
<dbReference type="InterPro" id="IPR050523">
    <property type="entry name" value="AKR_Detox_Biosynth"/>
</dbReference>
<dbReference type="RefSeq" id="WP_223843132.1">
    <property type="nucleotide sequence ID" value="NZ_AQUL01000001.1"/>
</dbReference>
<dbReference type="GO" id="GO:0005829">
    <property type="term" value="C:cytosol"/>
    <property type="evidence" value="ECO:0007669"/>
    <property type="project" value="TreeGrafter"/>
</dbReference>